<dbReference type="InterPro" id="IPR036188">
    <property type="entry name" value="FAD/NAD-bd_sf"/>
</dbReference>
<organism evidence="2 3">
    <name type="scientific">Basilea psittacipulmonis DSM 24701</name>
    <dbReference type="NCBI Taxonomy" id="1072685"/>
    <lineage>
        <taxon>Bacteria</taxon>
        <taxon>Pseudomonadati</taxon>
        <taxon>Pseudomonadota</taxon>
        <taxon>Betaproteobacteria</taxon>
        <taxon>Burkholderiales</taxon>
        <taxon>Alcaligenaceae</taxon>
        <taxon>Basilea</taxon>
    </lineage>
</organism>
<sequence>MKTDIAIIGAGPAGSIAAGLLRQKGYHVTVVEKQKFPRFSIGESLLPHCMEFIEKAGMLPAIKQAGFQFKNGAAFTWGDRYTTINFEDKFTSGPGTTFQVQRARFDKILIDEAEKAGAVVLYEHEVTHVNTDDEKATLTIKPLSSQTPFTLEAKFVLDASGYGRILSRLFDLETPSSLPVRHAHFTHIEDNIQDDSFDRNKILICTHPTQRDVWLWFIPFSNGRTSIGVVGEPKIFEQLPEQTPEYILRHYADSIPMLKKLLVNAKWDTPFSTLKGYSANVKALYGNRWALLGNAAEFLDPVFSSGVTIAMHSADLAVDALDKTLKNEAVDWEKEFTEPLMIGVNAFRTYVMGWYDYSFQDVIYQENPNPEIKKMISAILAGYAWDTNNPFVKRSKEKLKTLAEICRSTSQHS</sequence>
<dbReference type="Proteomes" id="UP000028945">
    <property type="component" value="Chromosome"/>
</dbReference>
<keyword evidence="3" id="KW-1185">Reference proteome</keyword>
<dbReference type="EMBL" id="CP009238">
    <property type="protein sequence ID" value="AIL33269.1"/>
    <property type="molecule type" value="Genomic_DNA"/>
</dbReference>
<dbReference type="RefSeq" id="WP_038501125.1">
    <property type="nucleotide sequence ID" value="NZ_AFWK01000035.1"/>
</dbReference>
<dbReference type="KEGG" id="bpsi:IX83_08130"/>
<dbReference type="InterPro" id="IPR002938">
    <property type="entry name" value="FAD-bd"/>
</dbReference>
<evidence type="ECO:0000259" key="1">
    <source>
        <dbReference type="Pfam" id="PF01494"/>
    </source>
</evidence>
<evidence type="ECO:0000313" key="3">
    <source>
        <dbReference type="Proteomes" id="UP000028945"/>
    </source>
</evidence>
<dbReference type="HOGENOM" id="CLU_024648_4_1_4"/>
<gene>
    <name evidence="2" type="ORF">IX83_08130</name>
</gene>
<dbReference type="PANTHER" id="PTHR43747:SF1">
    <property type="entry name" value="SLR1998 PROTEIN"/>
    <property type="match status" value="1"/>
</dbReference>
<dbReference type="InterPro" id="IPR050816">
    <property type="entry name" value="Flavin-dep_Halogenase_NPB"/>
</dbReference>
<dbReference type="STRING" id="1072685.IX83_08130"/>
<name>A0A077DEV7_9BURK</name>
<protein>
    <submittedName>
        <fullName evidence="2">FAD-dependent oxidoreductase</fullName>
    </submittedName>
</protein>
<dbReference type="eggNOG" id="COG0644">
    <property type="taxonomic scope" value="Bacteria"/>
</dbReference>
<dbReference type="Pfam" id="PF01494">
    <property type="entry name" value="FAD_binding_3"/>
    <property type="match status" value="1"/>
</dbReference>
<accession>A0A077DEV7</accession>
<dbReference type="GO" id="GO:0071949">
    <property type="term" value="F:FAD binding"/>
    <property type="evidence" value="ECO:0007669"/>
    <property type="project" value="InterPro"/>
</dbReference>
<dbReference type="PANTHER" id="PTHR43747">
    <property type="entry name" value="FAD-BINDING PROTEIN"/>
    <property type="match status" value="1"/>
</dbReference>
<proteinExistence type="predicted"/>
<dbReference type="SUPFAM" id="SSF51905">
    <property type="entry name" value="FAD/NAD(P)-binding domain"/>
    <property type="match status" value="1"/>
</dbReference>
<dbReference type="AlphaFoldDB" id="A0A077DEV7"/>
<dbReference type="Gene3D" id="3.50.50.60">
    <property type="entry name" value="FAD/NAD(P)-binding domain"/>
    <property type="match status" value="1"/>
</dbReference>
<evidence type="ECO:0000313" key="2">
    <source>
        <dbReference type="EMBL" id="AIL33269.1"/>
    </source>
</evidence>
<dbReference type="PRINTS" id="PR00420">
    <property type="entry name" value="RNGMNOXGNASE"/>
</dbReference>
<dbReference type="OrthoDB" id="103324at2"/>
<reference evidence="2 3" key="1">
    <citation type="journal article" date="2014" name="BMC Genomics">
        <title>A genomic perspective on a new bacterial genus and species from the Alcaligenaceae family, Basilea psittacipulmonis.</title>
        <authorList>
            <person name="Whiteson K.L."/>
            <person name="Hernandez D."/>
            <person name="Lazarevic V."/>
            <person name="Gaia N."/>
            <person name="Farinelli L."/>
            <person name="Francois P."/>
            <person name="Pilo P."/>
            <person name="Frey J."/>
            <person name="Schrenzel J."/>
        </authorList>
    </citation>
    <scope>NUCLEOTIDE SEQUENCE [LARGE SCALE GENOMIC DNA]</scope>
    <source>
        <strain evidence="2 3">DSM 24701</strain>
    </source>
</reference>
<feature type="domain" description="FAD-binding" evidence="1">
    <location>
        <begin position="2"/>
        <end position="331"/>
    </location>
</feature>